<evidence type="ECO:0000256" key="9">
    <source>
        <dbReference type="ARBA" id="ARBA00022837"/>
    </source>
</evidence>
<dbReference type="FunCoup" id="A0A6P8IWZ9">
    <property type="interactions" value="1148"/>
</dbReference>
<evidence type="ECO:0000256" key="5">
    <source>
        <dbReference type="ARBA" id="ARBA00022553"/>
    </source>
</evidence>
<dbReference type="AlphaFoldDB" id="A0A6P8IWZ9"/>
<dbReference type="FunFam" id="3.30.200.20:FF:000279">
    <property type="entry name" value="Calcium/calmodulin-dependent protein kinase type IV"/>
    <property type="match status" value="1"/>
</dbReference>
<feature type="binding site" evidence="20">
    <location>
        <position position="46"/>
    </location>
    <ligand>
        <name>ATP</name>
        <dbReference type="ChEBI" id="CHEBI:30616"/>
    </ligand>
</feature>
<dbReference type="SMART" id="SM00220">
    <property type="entry name" value="S_TKc"/>
    <property type="match status" value="1"/>
</dbReference>
<dbReference type="SUPFAM" id="SSF56112">
    <property type="entry name" value="Protein kinase-like (PK-like)"/>
    <property type="match status" value="1"/>
</dbReference>
<evidence type="ECO:0000256" key="2">
    <source>
        <dbReference type="ARBA" id="ARBA00004496"/>
    </source>
</evidence>
<keyword evidence="12" id="KW-0112">Calmodulin-binding</keyword>
<evidence type="ECO:0000256" key="4">
    <source>
        <dbReference type="ARBA" id="ARBA00022527"/>
    </source>
</evidence>
<evidence type="ECO:0000256" key="3">
    <source>
        <dbReference type="ARBA" id="ARBA00022490"/>
    </source>
</evidence>
<dbReference type="OrthoDB" id="40902at2759"/>
<evidence type="ECO:0000256" key="17">
    <source>
        <dbReference type="ARBA" id="ARBA00062378"/>
    </source>
</evidence>
<comment type="subunit">
    <text evidence="17">Monomer. Interacts with protein phosphatase 2A (PPP2CA/PPP2CB); the interaction is mutually exclusive with binding to Ca(2+)/calmodulin.</text>
</comment>
<dbReference type="GO" id="GO:0004683">
    <property type="term" value="F:calcium/calmodulin-dependent protein kinase activity"/>
    <property type="evidence" value="ECO:0007669"/>
    <property type="project" value="UniProtKB-ARBA"/>
</dbReference>
<evidence type="ECO:0000256" key="12">
    <source>
        <dbReference type="ARBA" id="ARBA00022860"/>
    </source>
</evidence>
<keyword evidence="15" id="KW-0395">Inflammatory response</keyword>
<name>A0A6P8IWZ9_ACTTE</name>
<dbReference type="FunFam" id="1.10.510.10:FF:000255">
    <property type="entry name" value="Calcium/calmodulin-dependent protein kinase type IV"/>
    <property type="match status" value="1"/>
</dbReference>
<gene>
    <name evidence="24" type="primary">LOC116306039</name>
</gene>
<accession>A0A6P8IWZ9</accession>
<dbReference type="GO" id="GO:0005654">
    <property type="term" value="C:nucleoplasm"/>
    <property type="evidence" value="ECO:0007669"/>
    <property type="project" value="UniProtKB-ARBA"/>
</dbReference>
<dbReference type="PROSITE" id="PS00108">
    <property type="entry name" value="PROTEIN_KINASE_ST"/>
    <property type="match status" value="1"/>
</dbReference>
<sequence length="320" mass="35991">MTDLFSCSRKEPIENFYDIGKELGRGASSVVKLCRQKGTNKEYAVKIMKKNVDKKIIHTEIGILLRLKHPNIIQLKEIFESKTQLFMILELVTGGELFERVVEKGYYSEKDAAGAVKEILEAVKYLHSNDIIHRDLKPENLLYGDQSETAPLKIADFGLSKMLLNDQATSTVCGTPGYCAPEVLLGHKYDTMVDMWAVGVIAYILLCGFEPFFDERGDQAMFQRILKCDYEFISPWWDEVSDSAKDLVSKLVVGDPKKRLTAAQALQHPWVKGDNARRDDLEKTRQKLKEFSAKRKLKGGMLGVMAAADFAKTAAGATKK</sequence>
<protein>
    <recommendedName>
        <fullName evidence="18">Calcium/calmodulin-dependent protein kinase type IV</fullName>
    </recommendedName>
    <alternativeName>
        <fullName evidence="19">CaM kinase-GR</fullName>
    </alternativeName>
</protein>
<dbReference type="KEGG" id="aten:116306039"/>
<dbReference type="InterPro" id="IPR008271">
    <property type="entry name" value="Ser/Thr_kinase_AS"/>
</dbReference>
<evidence type="ECO:0000256" key="13">
    <source>
        <dbReference type="ARBA" id="ARBA00023130"/>
    </source>
</evidence>
<dbReference type="InterPro" id="IPR017441">
    <property type="entry name" value="Protein_kinase_ATP_BS"/>
</dbReference>
<evidence type="ECO:0000256" key="8">
    <source>
        <dbReference type="ARBA" id="ARBA00022777"/>
    </source>
</evidence>
<keyword evidence="8" id="KW-0418">Kinase</keyword>
<reference evidence="24" key="1">
    <citation type="submission" date="2025-08" db="UniProtKB">
        <authorList>
            <consortium name="RefSeq"/>
        </authorList>
    </citation>
    <scope>IDENTIFICATION</scope>
    <source>
        <tissue evidence="24">Tentacle</tissue>
    </source>
</reference>
<proteinExistence type="inferred from homology"/>
<evidence type="ECO:0000256" key="20">
    <source>
        <dbReference type="PROSITE-ProRule" id="PRU10141"/>
    </source>
</evidence>
<keyword evidence="4 21" id="KW-0723">Serine/threonine-protein kinase</keyword>
<evidence type="ECO:0000256" key="10">
    <source>
        <dbReference type="ARBA" id="ARBA00022840"/>
    </source>
</evidence>
<dbReference type="GeneID" id="116306039"/>
<dbReference type="Pfam" id="PF00069">
    <property type="entry name" value="Pkinase"/>
    <property type="match status" value="1"/>
</dbReference>
<evidence type="ECO:0000256" key="1">
    <source>
        <dbReference type="ARBA" id="ARBA00004123"/>
    </source>
</evidence>
<dbReference type="GO" id="GO:0005524">
    <property type="term" value="F:ATP binding"/>
    <property type="evidence" value="ECO:0007669"/>
    <property type="project" value="UniProtKB-UniRule"/>
</dbReference>
<keyword evidence="7 20" id="KW-0547">Nucleotide-binding</keyword>
<dbReference type="Gene3D" id="1.10.510.10">
    <property type="entry name" value="Transferase(Phosphotransferase) domain 1"/>
    <property type="match status" value="1"/>
</dbReference>
<dbReference type="InterPro" id="IPR011009">
    <property type="entry name" value="Kinase-like_dom_sf"/>
</dbReference>
<dbReference type="GO" id="GO:0005516">
    <property type="term" value="F:calmodulin binding"/>
    <property type="evidence" value="ECO:0007669"/>
    <property type="project" value="UniProtKB-KW"/>
</dbReference>
<evidence type="ECO:0000313" key="23">
    <source>
        <dbReference type="Proteomes" id="UP000515163"/>
    </source>
</evidence>
<keyword evidence="3" id="KW-0963">Cytoplasm</keyword>
<comment type="similarity">
    <text evidence="21">Belongs to the protein kinase superfamily.</text>
</comment>
<dbReference type="GO" id="GO:0005737">
    <property type="term" value="C:cytoplasm"/>
    <property type="evidence" value="ECO:0007669"/>
    <property type="project" value="UniProtKB-SubCell"/>
</dbReference>
<evidence type="ECO:0000256" key="21">
    <source>
        <dbReference type="RuleBase" id="RU000304"/>
    </source>
</evidence>
<evidence type="ECO:0000256" key="6">
    <source>
        <dbReference type="ARBA" id="ARBA00022679"/>
    </source>
</evidence>
<dbReference type="RefSeq" id="XP_031571926.1">
    <property type="nucleotide sequence ID" value="XM_031716066.1"/>
</dbReference>
<dbReference type="PROSITE" id="PS50011">
    <property type="entry name" value="PROTEIN_KINASE_DOM"/>
    <property type="match status" value="1"/>
</dbReference>
<evidence type="ECO:0000256" key="15">
    <source>
        <dbReference type="ARBA" id="ARBA00023198"/>
    </source>
</evidence>
<dbReference type="InParanoid" id="A0A6P8IWZ9"/>
<dbReference type="PANTHER" id="PTHR24347">
    <property type="entry name" value="SERINE/THREONINE-PROTEIN KINASE"/>
    <property type="match status" value="1"/>
</dbReference>
<keyword evidence="14" id="KW-0325">Glycoprotein</keyword>
<dbReference type="GO" id="GO:0002250">
    <property type="term" value="P:adaptive immune response"/>
    <property type="evidence" value="ECO:0007669"/>
    <property type="project" value="UniProtKB-KW"/>
</dbReference>
<keyword evidence="9" id="KW-0106">Calcium</keyword>
<evidence type="ECO:0000256" key="7">
    <source>
        <dbReference type="ARBA" id="ARBA00022741"/>
    </source>
</evidence>
<dbReference type="Proteomes" id="UP000515163">
    <property type="component" value="Unplaced"/>
</dbReference>
<feature type="domain" description="Protein kinase" evidence="22">
    <location>
        <begin position="17"/>
        <end position="271"/>
    </location>
</feature>
<dbReference type="InterPro" id="IPR000719">
    <property type="entry name" value="Prot_kinase_dom"/>
</dbReference>
<evidence type="ECO:0000259" key="22">
    <source>
        <dbReference type="PROSITE" id="PS50011"/>
    </source>
</evidence>
<evidence type="ECO:0000313" key="24">
    <source>
        <dbReference type="RefSeq" id="XP_031571926.1"/>
    </source>
</evidence>
<dbReference type="Gene3D" id="3.30.200.20">
    <property type="entry name" value="Phosphorylase Kinase, domain 1"/>
    <property type="match status" value="1"/>
</dbReference>
<keyword evidence="23" id="KW-1185">Reference proteome</keyword>
<comment type="subcellular location">
    <subcellularLocation>
        <location evidence="2">Cytoplasm</location>
    </subcellularLocation>
    <subcellularLocation>
        <location evidence="1">Nucleus</location>
    </subcellularLocation>
</comment>
<evidence type="ECO:0000256" key="18">
    <source>
        <dbReference type="ARBA" id="ARBA00071328"/>
    </source>
</evidence>
<evidence type="ECO:0000256" key="19">
    <source>
        <dbReference type="ARBA" id="ARBA00083884"/>
    </source>
</evidence>
<keyword evidence="11" id="KW-0391">Immunity</keyword>
<evidence type="ECO:0000256" key="14">
    <source>
        <dbReference type="ARBA" id="ARBA00023180"/>
    </source>
</evidence>
<keyword evidence="10 20" id="KW-0067">ATP-binding</keyword>
<keyword evidence="13" id="KW-1064">Adaptive immunity</keyword>
<evidence type="ECO:0000256" key="16">
    <source>
        <dbReference type="ARBA" id="ARBA00023242"/>
    </source>
</evidence>
<keyword evidence="5" id="KW-0597">Phosphoprotein</keyword>
<keyword evidence="16" id="KW-0539">Nucleus</keyword>
<evidence type="ECO:0000256" key="11">
    <source>
        <dbReference type="ARBA" id="ARBA00022859"/>
    </source>
</evidence>
<organism evidence="23 24">
    <name type="scientific">Actinia tenebrosa</name>
    <name type="common">Australian red waratah sea anemone</name>
    <dbReference type="NCBI Taxonomy" id="6105"/>
    <lineage>
        <taxon>Eukaryota</taxon>
        <taxon>Metazoa</taxon>
        <taxon>Cnidaria</taxon>
        <taxon>Anthozoa</taxon>
        <taxon>Hexacorallia</taxon>
        <taxon>Actiniaria</taxon>
        <taxon>Actiniidae</taxon>
        <taxon>Actinia</taxon>
    </lineage>
</organism>
<keyword evidence="6" id="KW-0808">Transferase</keyword>
<dbReference type="PROSITE" id="PS00107">
    <property type="entry name" value="PROTEIN_KINASE_ATP"/>
    <property type="match status" value="1"/>
</dbReference>